<dbReference type="STRING" id="888050.HMPREF9004_0304"/>
<evidence type="ECO:0000313" key="3">
    <source>
        <dbReference type="Proteomes" id="UP000013015"/>
    </source>
</evidence>
<reference evidence="2 3" key="1">
    <citation type="submission" date="2013-03" db="EMBL/GenBank/DDBJ databases">
        <title>Reference genome for the Human Microbiome Project.</title>
        <authorList>
            <person name="Aqrawi P."/>
            <person name="Ayvaz T."/>
            <person name="Bess C."/>
            <person name="Blankenburg K."/>
            <person name="Coyle M."/>
            <person name="Deng J."/>
            <person name="Forbes L."/>
            <person name="Fowler G."/>
            <person name="Francisco L."/>
            <person name="Fu Q."/>
            <person name="Gibbs R."/>
            <person name="Gross S."/>
            <person name="Gubbala S."/>
            <person name="Hale W."/>
            <person name="Hemphill L."/>
            <person name="Highlander S."/>
            <person name="Hirani K."/>
            <person name="Jackson L."/>
            <person name="Jakkamsetti A."/>
            <person name="Javaid M."/>
            <person name="Jayaseelan J.C."/>
            <person name="Jiang H."/>
            <person name="Joshi V."/>
            <person name="Korchina V."/>
            <person name="Kovar C."/>
            <person name="Lara F."/>
            <person name="Lee S."/>
            <person name="Liu Y."/>
            <person name="Mata R."/>
            <person name="Mathew T."/>
            <person name="Munidasa M."/>
            <person name="Muzny D."/>
            <person name="Nazareth L."/>
            <person name="Ngo R."/>
            <person name="Nguyen L."/>
            <person name="Nguyen N."/>
            <person name="Okwuonu G."/>
            <person name="Ongeri F."/>
            <person name="Palculict T."/>
            <person name="Patil S."/>
            <person name="Petrosino J."/>
            <person name="Pham C."/>
            <person name="Pham P."/>
            <person name="Pu L.-L."/>
            <person name="Qin X."/>
            <person name="Qu J."/>
            <person name="Reid J."/>
            <person name="Ross M."/>
            <person name="Ruth R."/>
            <person name="Saada N."/>
            <person name="San Lucas F."/>
            <person name="Santibanez J."/>
            <person name="Shang Y."/>
            <person name="Simmons D."/>
            <person name="Song X.-Z."/>
            <person name="Tang L.-Y."/>
            <person name="Thornton R."/>
            <person name="Warren J."/>
            <person name="Weissenberger G."/>
            <person name="Wilczek-Boney K."/>
            <person name="Worley K."/>
            <person name="Youmans B."/>
            <person name="Zhang J."/>
            <person name="Zhang L."/>
            <person name="Zhao Z."/>
            <person name="Zhou C."/>
            <person name="Zhu D."/>
            <person name="Zhu Y."/>
        </authorList>
    </citation>
    <scope>NUCLEOTIDE SEQUENCE [LARGE SCALE GENOMIC DNA]</scope>
    <source>
        <strain evidence="2 3">F0333</strain>
    </source>
</reference>
<keyword evidence="3" id="KW-1185">Reference proteome</keyword>
<dbReference type="AlphaFoldDB" id="N6WFE2"/>
<dbReference type="HOGENOM" id="CLU_3057566_0_0_11"/>
<comment type="caution">
    <text evidence="2">The sequence shown here is derived from an EMBL/GenBank/DDBJ whole genome shotgun (WGS) entry which is preliminary data.</text>
</comment>
<evidence type="ECO:0000313" key="2">
    <source>
        <dbReference type="EMBL" id="ENO18969.1"/>
    </source>
</evidence>
<feature type="region of interest" description="Disordered" evidence="1">
    <location>
        <begin position="1"/>
        <end position="53"/>
    </location>
</feature>
<organism evidence="2 3">
    <name type="scientific">Schaalia cardiffensis F0333</name>
    <dbReference type="NCBI Taxonomy" id="888050"/>
    <lineage>
        <taxon>Bacteria</taxon>
        <taxon>Bacillati</taxon>
        <taxon>Actinomycetota</taxon>
        <taxon>Actinomycetes</taxon>
        <taxon>Actinomycetales</taxon>
        <taxon>Actinomycetaceae</taxon>
        <taxon>Schaalia</taxon>
    </lineage>
</organism>
<accession>N6WFE2</accession>
<dbReference type="EMBL" id="AQHZ01000005">
    <property type="protein sequence ID" value="ENO18969.1"/>
    <property type="molecule type" value="Genomic_DNA"/>
</dbReference>
<name>N6WFE2_9ACTO</name>
<evidence type="ECO:0000256" key="1">
    <source>
        <dbReference type="SAM" id="MobiDB-lite"/>
    </source>
</evidence>
<sequence length="53" mass="5932">MKNPDPRAEELSSQGVSPGVSFKRMPLLFNRPHPRLLSKGKTQSPLLSSKERT</sequence>
<protein>
    <submittedName>
        <fullName evidence="2">Uncharacterized protein</fullName>
    </submittedName>
</protein>
<proteinExistence type="predicted"/>
<dbReference type="Proteomes" id="UP000013015">
    <property type="component" value="Unassembled WGS sequence"/>
</dbReference>
<feature type="compositionally biased region" description="Basic and acidic residues" evidence="1">
    <location>
        <begin position="1"/>
        <end position="10"/>
    </location>
</feature>
<gene>
    <name evidence="2" type="ORF">HMPREF9004_0304</name>
</gene>